<evidence type="ECO:0000313" key="3">
    <source>
        <dbReference type="Proteomes" id="UP000765802"/>
    </source>
</evidence>
<protein>
    <submittedName>
        <fullName evidence="2">Uncharacterized protein</fullName>
    </submittedName>
</protein>
<keyword evidence="3" id="KW-1185">Reference proteome</keyword>
<comment type="caution">
    <text evidence="2">The sequence shown here is derived from an EMBL/GenBank/DDBJ whole genome shotgun (WGS) entry which is preliminary data.</text>
</comment>
<proteinExistence type="predicted"/>
<sequence>MNNIFWRVTALFLHAMGNIIAGSYLTSFDITGSWLYVSIFVLVMILLLFLFITHLFSFIKYIKTNSK</sequence>
<evidence type="ECO:0000256" key="1">
    <source>
        <dbReference type="SAM" id="Phobius"/>
    </source>
</evidence>
<organism evidence="2 3">
    <name type="scientific">Flavihumibacter stibioxidans</name>
    <dbReference type="NCBI Taxonomy" id="1834163"/>
    <lineage>
        <taxon>Bacteria</taxon>
        <taxon>Pseudomonadati</taxon>
        <taxon>Bacteroidota</taxon>
        <taxon>Chitinophagia</taxon>
        <taxon>Chitinophagales</taxon>
        <taxon>Chitinophagaceae</taxon>
        <taxon>Flavihumibacter</taxon>
    </lineage>
</organism>
<feature type="transmembrane region" description="Helical" evidence="1">
    <location>
        <begin position="33"/>
        <end position="59"/>
    </location>
</feature>
<accession>A0ABR7M5R7</accession>
<name>A0ABR7M5R7_9BACT</name>
<keyword evidence="1" id="KW-0812">Transmembrane</keyword>
<dbReference type="Proteomes" id="UP000765802">
    <property type="component" value="Unassembled WGS sequence"/>
</dbReference>
<keyword evidence="1" id="KW-1133">Transmembrane helix</keyword>
<keyword evidence="1" id="KW-0472">Membrane</keyword>
<reference evidence="2 3" key="1">
    <citation type="submission" date="2016-07" db="EMBL/GenBank/DDBJ databases">
        <title>Genome analysis of Flavihumibacter stibioxidans YS-17.</title>
        <authorList>
            <person name="Shi K."/>
            <person name="Han Y."/>
            <person name="Wang G."/>
        </authorList>
    </citation>
    <scope>NUCLEOTIDE SEQUENCE [LARGE SCALE GENOMIC DNA]</scope>
    <source>
        <strain evidence="2 3">YS-17</strain>
    </source>
</reference>
<dbReference type="RefSeq" id="WP_187255674.1">
    <property type="nucleotide sequence ID" value="NZ_JBHULF010000006.1"/>
</dbReference>
<evidence type="ECO:0000313" key="2">
    <source>
        <dbReference type="EMBL" id="MBC6490366.1"/>
    </source>
</evidence>
<gene>
    <name evidence="2" type="ORF">BC349_05285</name>
</gene>
<dbReference type="EMBL" id="MBUA01000001">
    <property type="protein sequence ID" value="MBC6490366.1"/>
    <property type="molecule type" value="Genomic_DNA"/>
</dbReference>